<dbReference type="NCBIfam" id="TIGR03458">
    <property type="entry name" value="YgfH_subfam"/>
    <property type="match status" value="1"/>
</dbReference>
<dbReference type="InterPro" id="IPR026888">
    <property type="entry name" value="AcetylCoA_hyd_C"/>
</dbReference>
<dbReference type="Gene3D" id="3.40.1080.10">
    <property type="entry name" value="Glutaconate Coenzyme A-transferase"/>
    <property type="match status" value="1"/>
</dbReference>
<dbReference type="InterPro" id="IPR046433">
    <property type="entry name" value="ActCoA_hydro"/>
</dbReference>
<dbReference type="InterPro" id="IPR003702">
    <property type="entry name" value="ActCoA_hydro_N"/>
</dbReference>
<dbReference type="InterPro" id="IPR037171">
    <property type="entry name" value="NagB/RpiA_transferase-like"/>
</dbReference>
<gene>
    <name evidence="4" type="ORF">PZE19_24520</name>
</gene>
<dbReference type="EMBL" id="JARRAG010000002">
    <property type="protein sequence ID" value="MDG3006949.1"/>
    <property type="molecule type" value="Genomic_DNA"/>
</dbReference>
<dbReference type="Pfam" id="PF02550">
    <property type="entry name" value="AcetylCoA_hydro"/>
    <property type="match status" value="1"/>
</dbReference>
<dbReference type="PANTHER" id="PTHR43609">
    <property type="entry name" value="ACETYL-COA HYDROLASE"/>
    <property type="match status" value="1"/>
</dbReference>
<name>A0ABT6FHD4_9BACT</name>
<dbReference type="InterPro" id="IPR017821">
    <property type="entry name" value="Succinate_CoA_transferase"/>
</dbReference>
<dbReference type="RefSeq" id="WP_277863239.1">
    <property type="nucleotide sequence ID" value="NZ_JARRAG010000002.1"/>
</dbReference>
<keyword evidence="4" id="KW-0808">Transferase</keyword>
<dbReference type="Proteomes" id="UP001216907">
    <property type="component" value="Unassembled WGS sequence"/>
</dbReference>
<dbReference type="Pfam" id="PF13336">
    <property type="entry name" value="AcetylCoA_hyd_C"/>
    <property type="match status" value="1"/>
</dbReference>
<accession>A0ABT6FHD4</accession>
<evidence type="ECO:0000259" key="2">
    <source>
        <dbReference type="Pfam" id="PF02550"/>
    </source>
</evidence>
<feature type="domain" description="Acetyl-CoA hydrolase/transferase N-terminal" evidence="2">
    <location>
        <begin position="9"/>
        <end position="212"/>
    </location>
</feature>
<organism evidence="4 5">
    <name type="scientific">Paludisphaera mucosa</name>
    <dbReference type="NCBI Taxonomy" id="3030827"/>
    <lineage>
        <taxon>Bacteria</taxon>
        <taxon>Pseudomonadati</taxon>
        <taxon>Planctomycetota</taxon>
        <taxon>Planctomycetia</taxon>
        <taxon>Isosphaerales</taxon>
        <taxon>Isosphaeraceae</taxon>
        <taxon>Paludisphaera</taxon>
    </lineage>
</organism>
<proteinExistence type="inferred from homology"/>
<evidence type="ECO:0000256" key="1">
    <source>
        <dbReference type="ARBA" id="ARBA00009632"/>
    </source>
</evidence>
<feature type="domain" description="Acetyl-CoA hydrolase/transferase C-terminal" evidence="3">
    <location>
        <begin position="319"/>
        <end position="461"/>
    </location>
</feature>
<reference evidence="4 5" key="1">
    <citation type="submission" date="2023-03" db="EMBL/GenBank/DDBJ databases">
        <title>Paludisphaera mucosa sp. nov. a novel planctomycete from northern fen.</title>
        <authorList>
            <person name="Ivanova A."/>
        </authorList>
    </citation>
    <scope>NUCLEOTIDE SEQUENCE [LARGE SCALE GENOMIC DNA]</scope>
    <source>
        <strain evidence="4 5">Pla2</strain>
    </source>
</reference>
<evidence type="ECO:0000313" key="4">
    <source>
        <dbReference type="EMBL" id="MDG3006949.1"/>
    </source>
</evidence>
<dbReference type="InterPro" id="IPR038460">
    <property type="entry name" value="AcetylCoA_hyd_C_sf"/>
</dbReference>
<dbReference type="SUPFAM" id="SSF100950">
    <property type="entry name" value="NagB/RpiA/CoA transferase-like"/>
    <property type="match status" value="2"/>
</dbReference>
<dbReference type="Gene3D" id="3.40.1080.20">
    <property type="entry name" value="Acetyl-CoA hydrolase/transferase C-terminal domain"/>
    <property type="match status" value="1"/>
</dbReference>
<protein>
    <submittedName>
        <fullName evidence="4">Succinate CoA transferase</fullName>
    </submittedName>
</protein>
<evidence type="ECO:0000313" key="5">
    <source>
        <dbReference type="Proteomes" id="UP001216907"/>
    </source>
</evidence>
<dbReference type="PANTHER" id="PTHR43609:SF1">
    <property type="entry name" value="ACETYL-COA HYDROLASE"/>
    <property type="match status" value="1"/>
</dbReference>
<comment type="caution">
    <text evidence="4">The sequence shown here is derived from an EMBL/GenBank/DDBJ whole genome shotgun (WGS) entry which is preliminary data.</text>
</comment>
<keyword evidence="5" id="KW-1185">Reference proteome</keyword>
<dbReference type="GO" id="GO:0016740">
    <property type="term" value="F:transferase activity"/>
    <property type="evidence" value="ECO:0007669"/>
    <property type="project" value="UniProtKB-KW"/>
</dbReference>
<sequence>MGRAFPTLTAEDAAELIPHGALVGVSGFTPAGSPKVVPAALARRAKALHAKGEEFQIRLLSGASTGPLCDDALAEAEAIAWRAPYMTSGPLRKLANTGRVDFIDMHLSHVAQVTAGGFLGKMDVAIVEAVDVTPQGRVYLTTGIGNAPTFLQQAERVIIELNAFHSPRISELADIYTLPRPPHRDPIPIYDPLDRIGHRYADVDPRKVIGVVASDEPDGGRSFAAPDAVSRSIGERVCAFLLNEMAAGRIPPEFLPLQSGVGNVCNAVMASFSSNPDFPRFKLYTEVLQDTVIDLIGAGSVLGASTCSLSLTDEKLRFVYDNFDDFADRIVLRPQEISNNPEVSRRLGVIATNTAIEVDVYGHVNSSHFFGTQMMNGLGGSGDFERNAYLSLFMCPSFAKGGKVSTIVPMCSHVDHSEHSVQVIVTEQGLADLRGLAPMARARAIIDNCAHPAYRDYLHHYLEAAPMGHLRHDMRRCFELCNNYLETGAMLPDLDLKQFEA</sequence>
<comment type="similarity">
    <text evidence="1">Belongs to the acetyl-CoA hydrolase/transferase family.</text>
</comment>
<evidence type="ECO:0000259" key="3">
    <source>
        <dbReference type="Pfam" id="PF13336"/>
    </source>
</evidence>